<evidence type="ECO:0000313" key="3">
    <source>
        <dbReference type="Proteomes" id="UP000030645"/>
    </source>
</evidence>
<name>W9R577_9ROSA</name>
<dbReference type="Proteomes" id="UP000030645">
    <property type="component" value="Unassembled WGS sequence"/>
</dbReference>
<feature type="transmembrane region" description="Helical" evidence="1">
    <location>
        <begin position="12"/>
        <end position="32"/>
    </location>
</feature>
<accession>W9R577</accession>
<dbReference type="eggNOG" id="ENOG502T0R9">
    <property type="taxonomic scope" value="Eukaryota"/>
</dbReference>
<evidence type="ECO:0000256" key="1">
    <source>
        <dbReference type="SAM" id="Phobius"/>
    </source>
</evidence>
<dbReference type="EMBL" id="KE344611">
    <property type="protein sequence ID" value="EXB70623.1"/>
    <property type="molecule type" value="Genomic_DNA"/>
</dbReference>
<dbReference type="AlphaFoldDB" id="W9R577"/>
<protein>
    <submittedName>
        <fullName evidence="2">Uncharacterized protein</fullName>
    </submittedName>
</protein>
<proteinExistence type="predicted"/>
<keyword evidence="1" id="KW-0812">Transmembrane</keyword>
<evidence type="ECO:0000313" key="2">
    <source>
        <dbReference type="EMBL" id="EXB70623.1"/>
    </source>
</evidence>
<reference evidence="3" key="1">
    <citation type="submission" date="2013-01" db="EMBL/GenBank/DDBJ databases">
        <title>Draft Genome Sequence of a Mulberry Tree, Morus notabilis C.K. Schneid.</title>
        <authorList>
            <person name="He N."/>
            <person name="Zhao S."/>
        </authorList>
    </citation>
    <scope>NUCLEOTIDE SEQUENCE</scope>
</reference>
<organism evidence="2 3">
    <name type="scientific">Morus notabilis</name>
    <dbReference type="NCBI Taxonomy" id="981085"/>
    <lineage>
        <taxon>Eukaryota</taxon>
        <taxon>Viridiplantae</taxon>
        <taxon>Streptophyta</taxon>
        <taxon>Embryophyta</taxon>
        <taxon>Tracheophyta</taxon>
        <taxon>Spermatophyta</taxon>
        <taxon>Magnoliopsida</taxon>
        <taxon>eudicotyledons</taxon>
        <taxon>Gunneridae</taxon>
        <taxon>Pentapetalae</taxon>
        <taxon>rosids</taxon>
        <taxon>fabids</taxon>
        <taxon>Rosales</taxon>
        <taxon>Moraceae</taxon>
        <taxon>Moreae</taxon>
        <taxon>Morus</taxon>
    </lineage>
</organism>
<keyword evidence="1" id="KW-0472">Membrane</keyword>
<gene>
    <name evidence="2" type="ORF">L484_023808</name>
</gene>
<keyword evidence="3" id="KW-1185">Reference proteome</keyword>
<feature type="transmembrane region" description="Helical" evidence="1">
    <location>
        <begin position="44"/>
        <end position="64"/>
    </location>
</feature>
<sequence>MRERVGPSPLVPFLTVGTLGLLICWPLLLSLWEIVIPILQLGSGLAMVLLILVLLIHLLSSYFPTLGSSCFGYGYASASDGGDGFGFGMILLLLFLVLYNLV</sequence>
<feature type="transmembrane region" description="Helical" evidence="1">
    <location>
        <begin position="84"/>
        <end position="101"/>
    </location>
</feature>
<keyword evidence="1" id="KW-1133">Transmembrane helix</keyword>